<name>A0ABQ9VCG9_SAGOE</name>
<organism evidence="1 2">
    <name type="scientific">Saguinus oedipus</name>
    <name type="common">Cotton-top tamarin</name>
    <name type="synonym">Oedipomidas oedipus</name>
    <dbReference type="NCBI Taxonomy" id="9490"/>
    <lineage>
        <taxon>Eukaryota</taxon>
        <taxon>Metazoa</taxon>
        <taxon>Chordata</taxon>
        <taxon>Craniata</taxon>
        <taxon>Vertebrata</taxon>
        <taxon>Euteleostomi</taxon>
        <taxon>Mammalia</taxon>
        <taxon>Eutheria</taxon>
        <taxon>Euarchontoglires</taxon>
        <taxon>Primates</taxon>
        <taxon>Haplorrhini</taxon>
        <taxon>Platyrrhini</taxon>
        <taxon>Cebidae</taxon>
        <taxon>Callitrichinae</taxon>
        <taxon>Saguinus</taxon>
    </lineage>
</organism>
<evidence type="ECO:0000313" key="1">
    <source>
        <dbReference type="EMBL" id="KAK2107087.1"/>
    </source>
</evidence>
<dbReference type="EMBL" id="JASSZA010000007">
    <property type="protein sequence ID" value="KAK2107087.1"/>
    <property type="molecule type" value="Genomic_DNA"/>
</dbReference>
<feature type="non-terminal residue" evidence="1">
    <location>
        <position position="1"/>
    </location>
</feature>
<protein>
    <submittedName>
        <fullName evidence="1">Calcium-activated chloride channel regulator 2</fullName>
    </submittedName>
</protein>
<accession>A0ABQ9VCG9</accession>
<keyword evidence="2" id="KW-1185">Reference proteome</keyword>
<reference evidence="1 2" key="1">
    <citation type="submission" date="2023-05" db="EMBL/GenBank/DDBJ databases">
        <title>B98-5 Cell Line De Novo Hybrid Assembly: An Optical Mapping Approach.</title>
        <authorList>
            <person name="Kananen K."/>
            <person name="Auerbach J.A."/>
            <person name="Kautto E."/>
            <person name="Blachly J.S."/>
        </authorList>
    </citation>
    <scope>NUCLEOTIDE SEQUENCE [LARGE SCALE GENOMIC DNA]</scope>
    <source>
        <strain evidence="1">B95-8</strain>
        <tissue evidence="1">Cell line</tissue>
    </source>
</reference>
<dbReference type="Proteomes" id="UP001266305">
    <property type="component" value="Unassembled WGS sequence"/>
</dbReference>
<evidence type="ECO:0000313" key="2">
    <source>
        <dbReference type="Proteomes" id="UP001266305"/>
    </source>
</evidence>
<comment type="caution">
    <text evidence="1">The sequence shown here is derived from an EMBL/GenBank/DDBJ whole genome shotgun (WGS) entry which is preliminary data.</text>
</comment>
<sequence>ADVIKNDGIYSRYFFSFAVNGRYSLKVHVNHSHSITTLAHSNPGSHAMYVPGYTANGNIQMNAPRKSVSRNEEEQKWGFSRVSSGGSFSVLGVPPGPHPDVFPPCKIIDLEAVKVEEEVTLSWTAPGEDFDQGQ</sequence>
<proteinExistence type="predicted"/>
<gene>
    <name evidence="1" type="primary">CLCA2_1</name>
    <name evidence="1" type="ORF">P7K49_016601</name>
</gene>
<feature type="non-terminal residue" evidence="1">
    <location>
        <position position="134"/>
    </location>
</feature>